<comment type="subcellular location">
    <subcellularLocation>
        <location evidence="1">Cell membrane</location>
        <topology evidence="1">Multi-pass membrane protein</topology>
    </subcellularLocation>
</comment>
<feature type="transmembrane region" description="Helical" evidence="14">
    <location>
        <begin position="358"/>
        <end position="379"/>
    </location>
</feature>
<evidence type="ECO:0000256" key="13">
    <source>
        <dbReference type="SAM" id="Coils"/>
    </source>
</evidence>
<evidence type="ECO:0000259" key="15">
    <source>
        <dbReference type="PROSITE" id="PS50222"/>
    </source>
</evidence>
<sequence>MTKLFSLCSPNDNEMLSYDGFRSGLEAIGIACDSDEQFQAFVDVVDDNKSGTISYDEFLGAIQEIKLAQLFNDAVHPINHVKSFVYSTTPKWATVRWINVEGLNTLLIRRLSVRYRLHPLAVEDTLRLEAKRPKYVKYDEHSSLVLQTLHPRSLDMVTAYQNMYRASLLVLPEDDSPFDLMDKGELESRLRELEVGHVMTLPKQLSLFVMKGVLISALKQRLSVSYSKVRQHSTAFLVYTIMDVCVNELSPISQTFGAKLVMLERLMLLEPRHFDLGRIANCSKQVKALQMHCKPLFEIISKLVASDDYKGEKLQYFTDAQDQLTTIEEECEQHLDRYRSLVEDFNNARASQQNDASYILALIAAIFLPAQFLTGVYGMNFPYIPETTYHYGYFIWWAVMLLVAALIVLFFKVKMGQ</sequence>
<dbReference type="SUPFAM" id="SSF47473">
    <property type="entry name" value="EF-hand"/>
    <property type="match status" value="1"/>
</dbReference>
<evidence type="ECO:0000256" key="8">
    <source>
        <dbReference type="ARBA" id="ARBA00022989"/>
    </source>
</evidence>
<dbReference type="PROSITE" id="PS00018">
    <property type="entry name" value="EF_HAND_1"/>
    <property type="match status" value="1"/>
</dbReference>
<dbReference type="PANTHER" id="PTHR46494">
    <property type="entry name" value="CORA FAMILY METAL ION TRANSPORTER (EUROFUNG)"/>
    <property type="match status" value="1"/>
</dbReference>
<keyword evidence="4" id="KW-1003">Cell membrane</keyword>
<dbReference type="GeneID" id="20638718"/>
<dbReference type="GO" id="GO:0015087">
    <property type="term" value="F:cobalt ion transmembrane transporter activity"/>
    <property type="evidence" value="ECO:0007669"/>
    <property type="project" value="TreeGrafter"/>
</dbReference>
<feature type="coiled-coil region" evidence="13">
    <location>
        <begin position="317"/>
        <end position="344"/>
    </location>
</feature>
<evidence type="ECO:0000256" key="5">
    <source>
        <dbReference type="ARBA" id="ARBA00022692"/>
    </source>
</evidence>
<dbReference type="Gene3D" id="1.20.58.340">
    <property type="entry name" value="Magnesium transport protein CorA, transmembrane region"/>
    <property type="match status" value="2"/>
</dbReference>
<dbReference type="InterPro" id="IPR045861">
    <property type="entry name" value="CorA_cytoplasmic_dom"/>
</dbReference>
<feature type="transmembrane region" description="Helical" evidence="14">
    <location>
        <begin position="391"/>
        <end position="411"/>
    </location>
</feature>
<protein>
    <recommendedName>
        <fullName evidence="15">EF-hand domain-containing protein</fullName>
    </recommendedName>
</protein>
<dbReference type="InterPro" id="IPR045863">
    <property type="entry name" value="CorA_TM1_TM2"/>
</dbReference>
<keyword evidence="10 14" id="KW-0472">Membrane</keyword>
<dbReference type="InParanoid" id="G4Z451"/>
<dbReference type="EMBL" id="JH159153">
    <property type="protein sequence ID" value="EGZ22245.1"/>
    <property type="molecule type" value="Genomic_DNA"/>
</dbReference>
<evidence type="ECO:0000256" key="14">
    <source>
        <dbReference type="SAM" id="Phobius"/>
    </source>
</evidence>
<dbReference type="GO" id="GO:0005886">
    <property type="term" value="C:plasma membrane"/>
    <property type="evidence" value="ECO:0007669"/>
    <property type="project" value="UniProtKB-SubCell"/>
</dbReference>
<evidence type="ECO:0000256" key="11">
    <source>
        <dbReference type="ARBA" id="ARBA00034269"/>
    </source>
</evidence>
<comment type="function">
    <text evidence="12">Mediates influx of magnesium ions. Alternates between open and closed states. Activated by low cytoplasmic Mg(2+) levels. Inactive when cytoplasmic Mg(2+) levels are high.</text>
</comment>
<dbReference type="GO" id="GO:0050897">
    <property type="term" value="F:cobalt ion binding"/>
    <property type="evidence" value="ECO:0007669"/>
    <property type="project" value="TreeGrafter"/>
</dbReference>
<dbReference type="InterPro" id="IPR002523">
    <property type="entry name" value="MgTranspt_CorA/ZnTranspt_ZntB"/>
</dbReference>
<dbReference type="CDD" id="cd12822">
    <property type="entry name" value="TmCorA-like"/>
    <property type="match status" value="1"/>
</dbReference>
<comment type="similarity">
    <text evidence="2">Belongs to the CorA metal ion transporter (MIT) (TC 1.A.35) family.</text>
</comment>
<keyword evidence="8 14" id="KW-1133">Transmembrane helix</keyword>
<dbReference type="Proteomes" id="UP000002640">
    <property type="component" value="Unassembled WGS sequence"/>
</dbReference>
<dbReference type="Gene3D" id="1.10.238.10">
    <property type="entry name" value="EF-hand"/>
    <property type="match status" value="1"/>
</dbReference>
<dbReference type="PROSITE" id="PS50222">
    <property type="entry name" value="EF_HAND_2"/>
    <property type="match status" value="1"/>
</dbReference>
<keyword evidence="13" id="KW-0175">Coiled coil</keyword>
<evidence type="ECO:0000256" key="6">
    <source>
        <dbReference type="ARBA" id="ARBA00022837"/>
    </source>
</evidence>
<dbReference type="FunFam" id="1.20.58.340:FF:000021">
    <property type="entry name" value="Magnesium and cobalt transporter CorA"/>
    <property type="match status" value="1"/>
</dbReference>
<dbReference type="InterPro" id="IPR018247">
    <property type="entry name" value="EF_Hand_1_Ca_BS"/>
</dbReference>
<dbReference type="CDD" id="cd00051">
    <property type="entry name" value="EFh"/>
    <property type="match status" value="1"/>
</dbReference>
<dbReference type="SMR" id="G4Z451"/>
<keyword evidence="6" id="KW-0106">Calcium</keyword>
<dbReference type="GO" id="GO:0005509">
    <property type="term" value="F:calcium ion binding"/>
    <property type="evidence" value="ECO:0007669"/>
    <property type="project" value="InterPro"/>
</dbReference>
<keyword evidence="5 14" id="KW-0812">Transmembrane</keyword>
<evidence type="ECO:0000256" key="12">
    <source>
        <dbReference type="ARBA" id="ARBA00045497"/>
    </source>
</evidence>
<dbReference type="KEGG" id="psoj:PHYSODRAFT_256263"/>
<evidence type="ECO:0000313" key="16">
    <source>
        <dbReference type="EMBL" id="EGZ22245.1"/>
    </source>
</evidence>
<evidence type="ECO:0000256" key="3">
    <source>
        <dbReference type="ARBA" id="ARBA00022448"/>
    </source>
</evidence>
<reference evidence="16 17" key="1">
    <citation type="journal article" date="2006" name="Science">
        <title>Phytophthora genome sequences uncover evolutionary origins and mechanisms of pathogenesis.</title>
        <authorList>
            <person name="Tyler B.M."/>
            <person name="Tripathy S."/>
            <person name="Zhang X."/>
            <person name="Dehal P."/>
            <person name="Jiang R.H."/>
            <person name="Aerts A."/>
            <person name="Arredondo F.D."/>
            <person name="Baxter L."/>
            <person name="Bensasson D."/>
            <person name="Beynon J.L."/>
            <person name="Chapman J."/>
            <person name="Damasceno C.M."/>
            <person name="Dorrance A.E."/>
            <person name="Dou D."/>
            <person name="Dickerman A.W."/>
            <person name="Dubchak I.L."/>
            <person name="Garbelotto M."/>
            <person name="Gijzen M."/>
            <person name="Gordon S.G."/>
            <person name="Govers F."/>
            <person name="Grunwald N.J."/>
            <person name="Huang W."/>
            <person name="Ivors K.L."/>
            <person name="Jones R.W."/>
            <person name="Kamoun S."/>
            <person name="Krampis K."/>
            <person name="Lamour K.H."/>
            <person name="Lee M.K."/>
            <person name="McDonald W.H."/>
            <person name="Medina M."/>
            <person name="Meijer H.J."/>
            <person name="Nordberg E.K."/>
            <person name="Maclean D.J."/>
            <person name="Ospina-Giraldo M.D."/>
            <person name="Morris P.F."/>
            <person name="Phuntumart V."/>
            <person name="Putnam N.H."/>
            <person name="Rash S."/>
            <person name="Rose J.K."/>
            <person name="Sakihama Y."/>
            <person name="Salamov A.A."/>
            <person name="Savidor A."/>
            <person name="Scheuring C.F."/>
            <person name="Smith B.M."/>
            <person name="Sobral B.W."/>
            <person name="Terry A."/>
            <person name="Torto-Alalibo T.A."/>
            <person name="Win J."/>
            <person name="Xu Z."/>
            <person name="Zhang H."/>
            <person name="Grigoriev I.V."/>
            <person name="Rokhsar D.S."/>
            <person name="Boore J.L."/>
        </authorList>
    </citation>
    <scope>NUCLEOTIDE SEQUENCE [LARGE SCALE GENOMIC DNA]</scope>
    <source>
        <strain evidence="16 17">P6497</strain>
    </source>
</reference>
<evidence type="ECO:0000313" key="17">
    <source>
        <dbReference type="Proteomes" id="UP000002640"/>
    </source>
</evidence>
<evidence type="ECO:0000256" key="10">
    <source>
        <dbReference type="ARBA" id="ARBA00023136"/>
    </source>
</evidence>
<dbReference type="SUPFAM" id="SSF143865">
    <property type="entry name" value="CorA soluble domain-like"/>
    <property type="match status" value="1"/>
</dbReference>
<evidence type="ECO:0000256" key="1">
    <source>
        <dbReference type="ARBA" id="ARBA00004651"/>
    </source>
</evidence>
<name>G4Z451_PHYSP</name>
<gene>
    <name evidence="16" type="ORF">PHYSODRAFT_256263</name>
</gene>
<dbReference type="Gene3D" id="3.30.460.20">
    <property type="entry name" value="CorA soluble domain-like"/>
    <property type="match status" value="1"/>
</dbReference>
<organism evidence="16 17">
    <name type="scientific">Phytophthora sojae (strain P6497)</name>
    <name type="common">Soybean stem and root rot agent</name>
    <name type="synonym">Phytophthora megasperma f. sp. glycines</name>
    <dbReference type="NCBI Taxonomy" id="1094619"/>
    <lineage>
        <taxon>Eukaryota</taxon>
        <taxon>Sar</taxon>
        <taxon>Stramenopiles</taxon>
        <taxon>Oomycota</taxon>
        <taxon>Peronosporomycetes</taxon>
        <taxon>Peronosporales</taxon>
        <taxon>Peronosporaceae</taxon>
        <taxon>Phytophthora</taxon>
    </lineage>
</organism>
<comment type="catalytic activity">
    <reaction evidence="11">
        <text>Mg(2+)(in) = Mg(2+)(out)</text>
        <dbReference type="Rhea" id="RHEA:29827"/>
        <dbReference type="ChEBI" id="CHEBI:18420"/>
    </reaction>
</comment>
<dbReference type="GO" id="GO:0000287">
    <property type="term" value="F:magnesium ion binding"/>
    <property type="evidence" value="ECO:0007669"/>
    <property type="project" value="TreeGrafter"/>
</dbReference>
<evidence type="ECO:0000256" key="9">
    <source>
        <dbReference type="ARBA" id="ARBA00023065"/>
    </source>
</evidence>
<dbReference type="InterPro" id="IPR011992">
    <property type="entry name" value="EF-hand-dom_pair"/>
</dbReference>
<dbReference type="SUPFAM" id="SSF144083">
    <property type="entry name" value="Magnesium transport protein CorA, transmembrane region"/>
    <property type="match status" value="1"/>
</dbReference>
<dbReference type="PANTHER" id="PTHR46494:SF1">
    <property type="entry name" value="CORA FAMILY METAL ION TRANSPORTER (EUROFUNG)"/>
    <property type="match status" value="1"/>
</dbReference>
<keyword evidence="7" id="KW-0460">Magnesium</keyword>
<evidence type="ECO:0000256" key="2">
    <source>
        <dbReference type="ARBA" id="ARBA00009765"/>
    </source>
</evidence>
<accession>G4Z451</accession>
<dbReference type="RefSeq" id="XP_009524962.1">
    <property type="nucleotide sequence ID" value="XM_009526667.1"/>
</dbReference>
<keyword evidence="3" id="KW-0813">Transport</keyword>
<feature type="domain" description="EF-hand" evidence="15">
    <location>
        <begin position="33"/>
        <end position="68"/>
    </location>
</feature>
<evidence type="ECO:0000256" key="4">
    <source>
        <dbReference type="ARBA" id="ARBA00022475"/>
    </source>
</evidence>
<keyword evidence="9" id="KW-0406">Ion transport</keyword>
<dbReference type="AlphaFoldDB" id="G4Z451"/>
<keyword evidence="17" id="KW-1185">Reference proteome</keyword>
<evidence type="ECO:0000256" key="7">
    <source>
        <dbReference type="ARBA" id="ARBA00022842"/>
    </source>
</evidence>
<dbReference type="Pfam" id="PF01544">
    <property type="entry name" value="CorA"/>
    <property type="match status" value="1"/>
</dbReference>
<dbReference type="FunFam" id="1.20.58.340:FF:000004">
    <property type="entry name" value="Magnesium transport protein CorA"/>
    <property type="match status" value="1"/>
</dbReference>
<dbReference type="GO" id="GO:0015095">
    <property type="term" value="F:magnesium ion transmembrane transporter activity"/>
    <property type="evidence" value="ECO:0007669"/>
    <property type="project" value="TreeGrafter"/>
</dbReference>
<proteinExistence type="inferred from homology"/>
<dbReference type="InterPro" id="IPR002048">
    <property type="entry name" value="EF_hand_dom"/>
</dbReference>